<keyword evidence="5 7" id="KW-0472">Membrane</keyword>
<feature type="transmembrane region" description="Helical" evidence="7">
    <location>
        <begin position="787"/>
        <end position="807"/>
    </location>
</feature>
<comment type="subcellular location">
    <subcellularLocation>
        <location evidence="1">Cell membrane</location>
        <topology evidence="1">Multi-pass membrane protein</topology>
    </subcellularLocation>
</comment>
<evidence type="ECO:0000313" key="9">
    <source>
        <dbReference type="EMBL" id="SNS55977.1"/>
    </source>
</evidence>
<feature type="transmembrane region" description="Helical" evidence="7">
    <location>
        <begin position="393"/>
        <end position="412"/>
    </location>
</feature>
<sequence length="824" mass="81767">MLSTTLAGLRAHLPRLVASCLAVVLAVAFVVATLVLNETTRTTVLTAAGAQYVGADAVVTSDDGSSLLDELAVLTALDGVRAVAPEWQTSVQAVAPGRTGAQYLVVGAVADDPALRWQRLADGALPDRPGEVAVSERVGADVGDVLRVTATAADGTETSTAVTVTGVVDLGGDPEAGLYGRAWATPAQAQAWGAVDPTELRIAGRPGTDPQVLADAVATALPGSGLTVRTGTAQAEHRAGSMLGNATALAAVLLVFGTVAVLVAGLVIANTFAVLLAQRTRELALLRCVGATARQVRRGVLVEAALTGLAASVVGVAAGIGLAGAVSALAGGVESPVPLSGLSVPLTAVLAGLAVGTLTTLLAAAAPARAATRVAPLAAMRPLDPAPLRSRPGVVRLVLGLLLLLPGAALLAVGVAVASVFVALPGGVASFLGVVLLAQRALPPVVRAAGGLVARLGGVPARLAAGNATRNPRRTAATATALLIGVTLTTAMVVGTASTRATATAGLAAQYPADVVVEGLSGELPPSLLGRLGDLGGVATGTALTVAQPTGPDGQPWTVYGIDPATAVPTLRSTAETPLPQPGQALLPRWLADSWSVADGDPVPLTLDGRALSLRAGIVDDDAPLLLTTGDLAALAPGAAVGQLWLRLDDSDADVQAAVVDTVTDTVGSVVPDAQVTGVVSLRQQMDEVLDVLLLVVTGLLGVAVVIALIGVGNTLALSVVERRQENGLLRAVGLTRGQLRGLLAWEAVVVSGVAAVLGVVLGGVYGVTGTASVLGMAGEVVVDVPWLQVAAIVVVATVAGLLASVLPARRAARIPPVAALAAG</sequence>
<keyword evidence="3 7" id="KW-0812">Transmembrane</keyword>
<dbReference type="AlphaFoldDB" id="A0A239FGP8"/>
<dbReference type="RefSeq" id="WP_217897380.1">
    <property type="nucleotide sequence ID" value="NZ_FZOH01000005.1"/>
</dbReference>
<accession>A0A239FGP8</accession>
<evidence type="ECO:0000256" key="1">
    <source>
        <dbReference type="ARBA" id="ARBA00004651"/>
    </source>
</evidence>
<feature type="transmembrane region" description="Helical" evidence="7">
    <location>
        <begin position="476"/>
        <end position="495"/>
    </location>
</feature>
<dbReference type="EMBL" id="FZOH01000005">
    <property type="protein sequence ID" value="SNS55977.1"/>
    <property type="molecule type" value="Genomic_DNA"/>
</dbReference>
<feature type="transmembrane region" description="Helical" evidence="7">
    <location>
        <begin position="418"/>
        <end position="438"/>
    </location>
</feature>
<dbReference type="PANTHER" id="PTHR30572">
    <property type="entry name" value="MEMBRANE COMPONENT OF TRANSPORTER-RELATED"/>
    <property type="match status" value="1"/>
</dbReference>
<reference evidence="10" key="1">
    <citation type="submission" date="2017-06" db="EMBL/GenBank/DDBJ databases">
        <authorList>
            <person name="Varghese N."/>
            <person name="Submissions S."/>
        </authorList>
    </citation>
    <scope>NUCLEOTIDE SEQUENCE [LARGE SCALE GENOMIC DNA]</scope>
    <source>
        <strain evidence="10">DSM 45423</strain>
    </source>
</reference>
<comment type="similarity">
    <text evidence="6">Belongs to the ABC-4 integral membrane protein family.</text>
</comment>
<feature type="transmembrane region" description="Helical" evidence="7">
    <location>
        <begin position="304"/>
        <end position="329"/>
    </location>
</feature>
<keyword evidence="2" id="KW-1003">Cell membrane</keyword>
<evidence type="ECO:0000256" key="5">
    <source>
        <dbReference type="ARBA" id="ARBA00023136"/>
    </source>
</evidence>
<keyword evidence="4 7" id="KW-1133">Transmembrane helix</keyword>
<feature type="transmembrane region" description="Helical" evidence="7">
    <location>
        <begin position="349"/>
        <end position="372"/>
    </location>
</feature>
<dbReference type="InterPro" id="IPR050250">
    <property type="entry name" value="Macrolide_Exporter_MacB"/>
</dbReference>
<evidence type="ECO:0000256" key="6">
    <source>
        <dbReference type="ARBA" id="ARBA00038076"/>
    </source>
</evidence>
<dbReference type="Proteomes" id="UP000198386">
    <property type="component" value="Unassembled WGS sequence"/>
</dbReference>
<dbReference type="GO" id="GO:0005886">
    <property type="term" value="C:plasma membrane"/>
    <property type="evidence" value="ECO:0007669"/>
    <property type="project" value="UniProtKB-SubCell"/>
</dbReference>
<feature type="transmembrane region" description="Helical" evidence="7">
    <location>
        <begin position="692"/>
        <end position="721"/>
    </location>
</feature>
<keyword evidence="10" id="KW-1185">Reference proteome</keyword>
<name>A0A239FGP8_9ACTN</name>
<evidence type="ECO:0000256" key="2">
    <source>
        <dbReference type="ARBA" id="ARBA00022475"/>
    </source>
</evidence>
<evidence type="ECO:0000313" key="10">
    <source>
        <dbReference type="Proteomes" id="UP000198386"/>
    </source>
</evidence>
<feature type="transmembrane region" description="Helical" evidence="7">
    <location>
        <begin position="742"/>
        <end position="767"/>
    </location>
</feature>
<evidence type="ECO:0000256" key="4">
    <source>
        <dbReference type="ARBA" id="ARBA00022989"/>
    </source>
</evidence>
<gene>
    <name evidence="9" type="ORF">SAMN04488107_3012</name>
</gene>
<dbReference type="InterPro" id="IPR003838">
    <property type="entry name" value="ABC3_permease_C"/>
</dbReference>
<feature type="transmembrane region" description="Helical" evidence="7">
    <location>
        <begin position="16"/>
        <end position="36"/>
    </location>
</feature>
<evidence type="ECO:0000256" key="3">
    <source>
        <dbReference type="ARBA" id="ARBA00022692"/>
    </source>
</evidence>
<feature type="domain" description="ABC3 transporter permease C-terminal" evidence="8">
    <location>
        <begin position="255"/>
        <end position="373"/>
    </location>
</feature>
<organism evidence="9 10">
    <name type="scientific">Geodermatophilus saharensis</name>
    <dbReference type="NCBI Taxonomy" id="1137994"/>
    <lineage>
        <taxon>Bacteria</taxon>
        <taxon>Bacillati</taxon>
        <taxon>Actinomycetota</taxon>
        <taxon>Actinomycetes</taxon>
        <taxon>Geodermatophilales</taxon>
        <taxon>Geodermatophilaceae</taxon>
        <taxon>Geodermatophilus</taxon>
    </lineage>
</organism>
<feature type="transmembrane region" description="Helical" evidence="7">
    <location>
        <begin position="248"/>
        <end position="277"/>
    </location>
</feature>
<feature type="domain" description="ABC3 transporter permease C-terminal" evidence="8">
    <location>
        <begin position="700"/>
        <end position="817"/>
    </location>
</feature>
<dbReference type="Pfam" id="PF02687">
    <property type="entry name" value="FtsX"/>
    <property type="match status" value="2"/>
</dbReference>
<evidence type="ECO:0000259" key="8">
    <source>
        <dbReference type="Pfam" id="PF02687"/>
    </source>
</evidence>
<evidence type="ECO:0000256" key="7">
    <source>
        <dbReference type="SAM" id="Phobius"/>
    </source>
</evidence>
<dbReference type="GO" id="GO:0022857">
    <property type="term" value="F:transmembrane transporter activity"/>
    <property type="evidence" value="ECO:0007669"/>
    <property type="project" value="TreeGrafter"/>
</dbReference>
<dbReference type="PANTHER" id="PTHR30572:SF4">
    <property type="entry name" value="ABC TRANSPORTER PERMEASE YTRF"/>
    <property type="match status" value="1"/>
</dbReference>
<proteinExistence type="inferred from homology"/>
<protein>
    <submittedName>
        <fullName evidence="9">Putative ABC transport system permease protein</fullName>
    </submittedName>
</protein>